<evidence type="ECO:0000256" key="9">
    <source>
        <dbReference type="ARBA" id="ARBA00023014"/>
    </source>
</evidence>
<dbReference type="GO" id="GO:0051536">
    <property type="term" value="F:iron-sulfur cluster binding"/>
    <property type="evidence" value="ECO:0007669"/>
    <property type="project" value="UniProtKB-KW"/>
</dbReference>
<evidence type="ECO:0000256" key="6">
    <source>
        <dbReference type="ARBA" id="ARBA00022723"/>
    </source>
</evidence>
<dbReference type="FunFam" id="3.40.640.10:FF:000084">
    <property type="entry name" value="IscS-like cysteine desulfurase"/>
    <property type="match status" value="1"/>
</dbReference>
<dbReference type="InterPro" id="IPR015421">
    <property type="entry name" value="PyrdxlP-dep_Trfase_major"/>
</dbReference>
<sequence>MNFPIYLDNAATTQVHPMVLDAMLPYFLENYGNSGSQQHLLGWQADEAIEKSRKVIANYFQVKSRQIIFTSGATESNNLAIQGYLKNFPDKGHIITTRTEHKSVLAVFQALEKAGWNVSYLPVDQFGAIDLNELRSSIQAKTRLISLMWVNNETGLIHPIKDVCQIAKEKNIVFHCDATQALGKIDISKGKLPDLISFSGHKIYGPKGIGGLVISNEDIQIYPLVFGGDQERGLRSGTLPTQQIVGLAKAFELIPELLTKNEFYSKWKNRIADLLTTKFSELVQINSSDNSVPSILNFSIKRFDWEEMFEKLSKLALSNGSACNAKSQKPSYVLQELGVPSATALSSIRLSMGYFITEEEMEVALVYLEQQLNLMK</sequence>
<keyword evidence="9" id="KW-0411">Iron-sulfur</keyword>
<dbReference type="AlphaFoldDB" id="A0A437PWJ5"/>
<gene>
    <name evidence="12" type="ORF">EOJ36_01215</name>
</gene>
<accession>A0A437PWJ5</accession>
<evidence type="ECO:0000256" key="7">
    <source>
        <dbReference type="ARBA" id="ARBA00022898"/>
    </source>
</evidence>
<organism evidence="12 13">
    <name type="scientific">Sandaracinomonas limnophila</name>
    <dbReference type="NCBI Taxonomy" id="1862386"/>
    <lineage>
        <taxon>Bacteria</taxon>
        <taxon>Pseudomonadati</taxon>
        <taxon>Bacteroidota</taxon>
        <taxon>Cytophagia</taxon>
        <taxon>Cytophagales</taxon>
        <taxon>Flectobacillaceae</taxon>
        <taxon>Sandaracinomonas</taxon>
    </lineage>
</organism>
<dbReference type="EMBL" id="SACY01000001">
    <property type="protein sequence ID" value="RVU26644.1"/>
    <property type="molecule type" value="Genomic_DNA"/>
</dbReference>
<dbReference type="InterPro" id="IPR016454">
    <property type="entry name" value="Cysteine_dSase"/>
</dbReference>
<evidence type="ECO:0000313" key="12">
    <source>
        <dbReference type="EMBL" id="RVU26644.1"/>
    </source>
</evidence>
<keyword evidence="7" id="KW-0663">Pyridoxal phosphate</keyword>
<dbReference type="InterPro" id="IPR015424">
    <property type="entry name" value="PyrdxlP-dep_Trfase"/>
</dbReference>
<protein>
    <recommendedName>
        <fullName evidence="4">cysteine desulfurase</fullName>
        <ecNumber evidence="4">2.8.1.7</ecNumber>
    </recommendedName>
</protein>
<name>A0A437PWJ5_9BACT</name>
<dbReference type="Gene3D" id="1.10.260.50">
    <property type="match status" value="1"/>
</dbReference>
<evidence type="ECO:0000313" key="13">
    <source>
        <dbReference type="Proteomes" id="UP000282832"/>
    </source>
</evidence>
<dbReference type="PIRSF" id="PIRSF005572">
    <property type="entry name" value="NifS"/>
    <property type="match status" value="1"/>
</dbReference>
<keyword evidence="8" id="KW-0408">Iron</keyword>
<dbReference type="SUPFAM" id="SSF53383">
    <property type="entry name" value="PLP-dependent transferases"/>
    <property type="match status" value="1"/>
</dbReference>
<dbReference type="Gene3D" id="3.40.640.10">
    <property type="entry name" value="Type I PLP-dependent aspartate aminotransferase-like (Major domain)"/>
    <property type="match status" value="1"/>
</dbReference>
<dbReference type="Gene3D" id="3.90.1150.10">
    <property type="entry name" value="Aspartate Aminotransferase, domain 1"/>
    <property type="match status" value="1"/>
</dbReference>
<dbReference type="Proteomes" id="UP000282832">
    <property type="component" value="Unassembled WGS sequence"/>
</dbReference>
<evidence type="ECO:0000256" key="10">
    <source>
        <dbReference type="ARBA" id="ARBA00050776"/>
    </source>
</evidence>
<dbReference type="InterPro" id="IPR015422">
    <property type="entry name" value="PyrdxlP-dep_Trfase_small"/>
</dbReference>
<comment type="function">
    <text evidence="2">Catalyzes the removal of elemental sulfur atoms from cysteine to produce alanine. Seems to participate in the biosynthesis of the nitrogenase metalloclusters by providing the inorganic sulfur required for the Fe-S core formation.</text>
</comment>
<comment type="cofactor">
    <cofactor evidence="1">
        <name>pyridoxal 5'-phosphate</name>
        <dbReference type="ChEBI" id="CHEBI:597326"/>
    </cofactor>
</comment>
<evidence type="ECO:0000256" key="2">
    <source>
        <dbReference type="ARBA" id="ARBA00003120"/>
    </source>
</evidence>
<evidence type="ECO:0000256" key="8">
    <source>
        <dbReference type="ARBA" id="ARBA00023004"/>
    </source>
</evidence>
<feature type="domain" description="Aminotransferase class V" evidence="11">
    <location>
        <begin position="5"/>
        <end position="362"/>
    </location>
</feature>
<proteinExistence type="inferred from homology"/>
<dbReference type="PANTHER" id="PTHR11601:SF34">
    <property type="entry name" value="CYSTEINE DESULFURASE"/>
    <property type="match status" value="1"/>
</dbReference>
<comment type="caution">
    <text evidence="12">The sequence shown here is derived from an EMBL/GenBank/DDBJ whole genome shotgun (WGS) entry which is preliminary data.</text>
</comment>
<reference evidence="12 13" key="1">
    <citation type="submission" date="2019-01" db="EMBL/GenBank/DDBJ databases">
        <authorList>
            <person name="Chen W.-M."/>
        </authorList>
    </citation>
    <scope>NUCLEOTIDE SEQUENCE [LARGE SCALE GENOMIC DNA]</scope>
    <source>
        <strain evidence="12 13">FSY-15</strain>
    </source>
</reference>
<dbReference type="EC" id="2.8.1.7" evidence="4"/>
<comment type="catalytic activity">
    <reaction evidence="10">
        <text>(sulfur carrier)-H + L-cysteine = (sulfur carrier)-SH + L-alanine</text>
        <dbReference type="Rhea" id="RHEA:43892"/>
        <dbReference type="Rhea" id="RHEA-COMP:14737"/>
        <dbReference type="Rhea" id="RHEA-COMP:14739"/>
        <dbReference type="ChEBI" id="CHEBI:29917"/>
        <dbReference type="ChEBI" id="CHEBI:35235"/>
        <dbReference type="ChEBI" id="CHEBI:57972"/>
        <dbReference type="ChEBI" id="CHEBI:64428"/>
        <dbReference type="EC" id="2.8.1.7"/>
    </reaction>
</comment>
<evidence type="ECO:0000259" key="11">
    <source>
        <dbReference type="Pfam" id="PF00266"/>
    </source>
</evidence>
<dbReference type="OrthoDB" id="9804366at2"/>
<keyword evidence="6" id="KW-0479">Metal-binding</keyword>
<evidence type="ECO:0000256" key="4">
    <source>
        <dbReference type="ARBA" id="ARBA00012239"/>
    </source>
</evidence>
<dbReference type="Pfam" id="PF00266">
    <property type="entry name" value="Aminotran_5"/>
    <property type="match status" value="1"/>
</dbReference>
<keyword evidence="13" id="KW-1185">Reference proteome</keyword>
<keyword evidence="5" id="KW-0808">Transferase</keyword>
<dbReference type="InterPro" id="IPR000192">
    <property type="entry name" value="Aminotrans_V_dom"/>
</dbReference>
<dbReference type="PANTHER" id="PTHR11601">
    <property type="entry name" value="CYSTEINE DESULFURYLASE FAMILY MEMBER"/>
    <property type="match status" value="1"/>
</dbReference>
<evidence type="ECO:0000256" key="1">
    <source>
        <dbReference type="ARBA" id="ARBA00001933"/>
    </source>
</evidence>
<comment type="similarity">
    <text evidence="3">Belongs to the class-V pyridoxal-phosphate-dependent aminotransferase family. NifS/IscS subfamily.</text>
</comment>
<evidence type="ECO:0000256" key="3">
    <source>
        <dbReference type="ARBA" id="ARBA00006490"/>
    </source>
</evidence>
<evidence type="ECO:0000256" key="5">
    <source>
        <dbReference type="ARBA" id="ARBA00022679"/>
    </source>
</evidence>
<dbReference type="GO" id="GO:0046872">
    <property type="term" value="F:metal ion binding"/>
    <property type="evidence" value="ECO:0007669"/>
    <property type="project" value="UniProtKB-KW"/>
</dbReference>
<dbReference type="RefSeq" id="WP_127802195.1">
    <property type="nucleotide sequence ID" value="NZ_SACY01000001.1"/>
</dbReference>
<dbReference type="GO" id="GO:0031071">
    <property type="term" value="F:cysteine desulfurase activity"/>
    <property type="evidence" value="ECO:0007669"/>
    <property type="project" value="UniProtKB-EC"/>
</dbReference>